<keyword evidence="2" id="KW-1185">Reference proteome</keyword>
<dbReference type="SUPFAM" id="SSF54427">
    <property type="entry name" value="NTF2-like"/>
    <property type="match status" value="1"/>
</dbReference>
<evidence type="ECO:0000313" key="2">
    <source>
        <dbReference type="Proteomes" id="UP000587991"/>
    </source>
</evidence>
<gene>
    <name evidence="1" type="ORF">HF682_10600</name>
</gene>
<accession>A0A847RWS3</accession>
<protein>
    <submittedName>
        <fullName evidence="1">Nuclear transport factor 2 family protein</fullName>
    </submittedName>
</protein>
<organism evidence="1 2">
    <name type="scientific">Leeia aquatica</name>
    <dbReference type="NCBI Taxonomy" id="2725557"/>
    <lineage>
        <taxon>Bacteria</taxon>
        <taxon>Pseudomonadati</taxon>
        <taxon>Pseudomonadota</taxon>
        <taxon>Betaproteobacteria</taxon>
        <taxon>Neisseriales</taxon>
        <taxon>Leeiaceae</taxon>
        <taxon>Leeia</taxon>
    </lineage>
</organism>
<name>A0A847RWS3_9NEIS</name>
<dbReference type="InterPro" id="IPR039437">
    <property type="entry name" value="FrzH/put_lumazine-bd"/>
</dbReference>
<dbReference type="Gene3D" id="3.10.450.50">
    <property type="match status" value="1"/>
</dbReference>
<reference evidence="1 2" key="1">
    <citation type="submission" date="2020-04" db="EMBL/GenBank/DDBJ databases">
        <title>Draft genome of Leeia sp. IMCC25680.</title>
        <authorList>
            <person name="Song J."/>
            <person name="Cho J.-C."/>
        </authorList>
    </citation>
    <scope>NUCLEOTIDE SEQUENCE [LARGE SCALE GENOMIC DNA]</scope>
    <source>
        <strain evidence="1 2">IMCC25680</strain>
    </source>
</reference>
<dbReference type="Pfam" id="PF12893">
    <property type="entry name" value="Lumazine_bd_2"/>
    <property type="match status" value="1"/>
</dbReference>
<dbReference type="RefSeq" id="WP_168877265.1">
    <property type="nucleotide sequence ID" value="NZ_JABAIM010000002.1"/>
</dbReference>
<sequence length="127" mass="14207">MTSHHAILHLLQTYFEGLFTGDVSRLREVFHPQAMLFGEVKGTPYLRKLDEYLDAVGKRQSPQSLGEPFAMAVLAIDVQGPVAMARVSCPMLGFRYIDFLSLTQQNGHWQIASKTFTHVALPAETES</sequence>
<comment type="caution">
    <text evidence="1">The sequence shown here is derived from an EMBL/GenBank/DDBJ whole genome shotgun (WGS) entry which is preliminary data.</text>
</comment>
<dbReference type="AlphaFoldDB" id="A0A847RWS3"/>
<dbReference type="InterPro" id="IPR032710">
    <property type="entry name" value="NTF2-like_dom_sf"/>
</dbReference>
<evidence type="ECO:0000313" key="1">
    <source>
        <dbReference type="EMBL" id="NLR75610.1"/>
    </source>
</evidence>
<dbReference type="Proteomes" id="UP000587991">
    <property type="component" value="Unassembled WGS sequence"/>
</dbReference>
<proteinExistence type="predicted"/>
<dbReference type="EMBL" id="JABAIM010000002">
    <property type="protein sequence ID" value="NLR75610.1"/>
    <property type="molecule type" value="Genomic_DNA"/>
</dbReference>